<dbReference type="Proteomes" id="UP000008021">
    <property type="component" value="Chromosome 5"/>
</dbReference>
<dbReference type="EnsemblPlants" id="OMERI05G10190.1">
    <property type="protein sequence ID" value="OMERI05G10190.1"/>
    <property type="gene ID" value="OMERI05G10190"/>
</dbReference>
<organism evidence="2">
    <name type="scientific">Oryza meridionalis</name>
    <dbReference type="NCBI Taxonomy" id="40149"/>
    <lineage>
        <taxon>Eukaryota</taxon>
        <taxon>Viridiplantae</taxon>
        <taxon>Streptophyta</taxon>
        <taxon>Embryophyta</taxon>
        <taxon>Tracheophyta</taxon>
        <taxon>Spermatophyta</taxon>
        <taxon>Magnoliopsida</taxon>
        <taxon>Liliopsida</taxon>
        <taxon>Poales</taxon>
        <taxon>Poaceae</taxon>
        <taxon>BOP clade</taxon>
        <taxon>Oryzoideae</taxon>
        <taxon>Oryzeae</taxon>
        <taxon>Oryzinae</taxon>
        <taxon>Oryza</taxon>
    </lineage>
</organism>
<feature type="region of interest" description="Disordered" evidence="1">
    <location>
        <begin position="1"/>
        <end position="46"/>
    </location>
</feature>
<dbReference type="Gramene" id="OMERI05G10190.1">
    <property type="protein sequence ID" value="OMERI05G10190.1"/>
    <property type="gene ID" value="OMERI05G10190"/>
</dbReference>
<dbReference type="HOGENOM" id="CLU_2501740_0_0_1"/>
<accession>A0A0E0DPU5</accession>
<reference evidence="2" key="1">
    <citation type="submission" date="2015-04" db="UniProtKB">
        <authorList>
            <consortium name="EnsemblPlants"/>
        </authorList>
    </citation>
    <scope>IDENTIFICATION</scope>
</reference>
<name>A0A0E0DPU5_9ORYZ</name>
<feature type="compositionally biased region" description="Basic residues" evidence="1">
    <location>
        <begin position="1"/>
        <end position="10"/>
    </location>
</feature>
<keyword evidence="3" id="KW-1185">Reference proteome</keyword>
<proteinExistence type="predicted"/>
<reference evidence="2" key="2">
    <citation type="submission" date="2018-05" db="EMBL/GenBank/DDBJ databases">
        <title>OmerRS3 (Oryza meridionalis Reference Sequence Version 3).</title>
        <authorList>
            <person name="Zhang J."/>
            <person name="Kudrna D."/>
            <person name="Lee S."/>
            <person name="Talag J."/>
            <person name="Welchert J."/>
            <person name="Wing R.A."/>
        </authorList>
    </citation>
    <scope>NUCLEOTIDE SEQUENCE [LARGE SCALE GENOMIC DNA]</scope>
    <source>
        <strain evidence="2">cv. OR44</strain>
    </source>
</reference>
<evidence type="ECO:0000313" key="3">
    <source>
        <dbReference type="Proteomes" id="UP000008021"/>
    </source>
</evidence>
<sequence length="86" mass="9815">MAKSRNAKPPRFKELCADKSNFQKEQTTSQKQRPVKVQSGAAEESMDPYSVRVLQRKLVYIVGMPSEFASDKANQVASRDVRKKRK</sequence>
<feature type="compositionally biased region" description="Polar residues" evidence="1">
    <location>
        <begin position="23"/>
        <end position="32"/>
    </location>
</feature>
<dbReference type="AlphaFoldDB" id="A0A0E0DPU5"/>
<protein>
    <submittedName>
        <fullName evidence="2">Uncharacterized protein</fullName>
    </submittedName>
</protein>
<evidence type="ECO:0000313" key="2">
    <source>
        <dbReference type="EnsemblPlants" id="OMERI05G10190.1"/>
    </source>
</evidence>
<evidence type="ECO:0000256" key="1">
    <source>
        <dbReference type="SAM" id="MobiDB-lite"/>
    </source>
</evidence>